<proteinExistence type="inferred from homology"/>
<comment type="caution">
    <text evidence="5">The sequence shown here is derived from an EMBL/GenBank/DDBJ whole genome shotgun (WGS) entry which is preliminary data.</text>
</comment>
<name>A0A366XZD1_9BACI</name>
<organism evidence="5 6">
    <name type="scientific">Bacillus taeanensis</name>
    <dbReference type="NCBI Taxonomy" id="273032"/>
    <lineage>
        <taxon>Bacteria</taxon>
        <taxon>Bacillati</taxon>
        <taxon>Bacillota</taxon>
        <taxon>Bacilli</taxon>
        <taxon>Bacillales</taxon>
        <taxon>Bacillaceae</taxon>
        <taxon>Bacillus</taxon>
    </lineage>
</organism>
<comment type="similarity">
    <text evidence="4">Belongs to the HepT RNase toxin family.</text>
</comment>
<dbReference type="Gene3D" id="1.20.120.580">
    <property type="entry name" value="bsu32300-like"/>
    <property type="match status" value="1"/>
</dbReference>
<keyword evidence="3" id="KW-0378">Hydrolase</keyword>
<evidence type="ECO:0000313" key="6">
    <source>
        <dbReference type="Proteomes" id="UP000253314"/>
    </source>
</evidence>
<dbReference type="InterPro" id="IPR037038">
    <property type="entry name" value="HepT-like_sf"/>
</dbReference>
<dbReference type="EMBL" id="QOCW01000001">
    <property type="protein sequence ID" value="RBW71287.1"/>
    <property type="molecule type" value="Genomic_DNA"/>
</dbReference>
<reference evidence="5 6" key="1">
    <citation type="submission" date="2018-07" db="EMBL/GenBank/DDBJ databases">
        <title>Lottiidibacillus patelloidae gen. nov., sp. nov., isolated from the intestinal tract of a marine limpet and the reclassification of B. taeanensis BH030017T, B. algicola KMM 3737T and B. hwajinpoensis SW-72T as genus Lottiidibacillus.</title>
        <authorList>
            <person name="Liu R."/>
            <person name="Huang Z."/>
        </authorList>
    </citation>
    <scope>NUCLEOTIDE SEQUENCE [LARGE SCALE GENOMIC DNA]</scope>
    <source>
        <strain evidence="5 6">BH030017</strain>
    </source>
</reference>
<dbReference type="InterPro" id="IPR052379">
    <property type="entry name" value="Type_VII_TA_RNase"/>
</dbReference>
<sequence>MYFVDRKNIEKHLSYIEECLAVFQKQPSWQKHVEKLALERLAQVVIEAIIDVGNDIIDGFIMRDPGSYEDIIDILLDENVINRNESARLKEVIAYRKMLVQSYTEIEADQLYDVLANSYEVIGLFTKQVRRYLDEELGPVSAFMPTE</sequence>
<evidence type="ECO:0000313" key="5">
    <source>
        <dbReference type="EMBL" id="RBW71287.1"/>
    </source>
</evidence>
<evidence type="ECO:0000256" key="3">
    <source>
        <dbReference type="ARBA" id="ARBA00022801"/>
    </source>
</evidence>
<evidence type="ECO:0000256" key="4">
    <source>
        <dbReference type="ARBA" id="ARBA00024207"/>
    </source>
</evidence>
<dbReference type="GO" id="GO:0110001">
    <property type="term" value="C:toxin-antitoxin complex"/>
    <property type="evidence" value="ECO:0007669"/>
    <property type="project" value="InterPro"/>
</dbReference>
<dbReference type="PANTHER" id="PTHR33397">
    <property type="entry name" value="UPF0331 PROTEIN YUTE"/>
    <property type="match status" value="1"/>
</dbReference>
<accession>A0A366XZD1</accession>
<dbReference type="AlphaFoldDB" id="A0A366XZD1"/>
<dbReference type="GO" id="GO:0004540">
    <property type="term" value="F:RNA nuclease activity"/>
    <property type="evidence" value="ECO:0007669"/>
    <property type="project" value="InterPro"/>
</dbReference>
<dbReference type="PANTHER" id="PTHR33397:SF5">
    <property type="entry name" value="RNASE YUTE-RELATED"/>
    <property type="match status" value="1"/>
</dbReference>
<dbReference type="RefSeq" id="WP_113803992.1">
    <property type="nucleotide sequence ID" value="NZ_QOCW01000001.1"/>
</dbReference>
<evidence type="ECO:0000256" key="1">
    <source>
        <dbReference type="ARBA" id="ARBA00022649"/>
    </source>
</evidence>
<dbReference type="OrthoDB" id="2375467at2"/>
<dbReference type="Pfam" id="PF01934">
    <property type="entry name" value="HepT-like"/>
    <property type="match status" value="1"/>
</dbReference>
<protein>
    <submittedName>
        <fullName evidence="5">DUF86 domain-containing protein</fullName>
    </submittedName>
</protein>
<dbReference type="InterPro" id="IPR008201">
    <property type="entry name" value="HepT-like"/>
</dbReference>
<gene>
    <name evidence="5" type="ORF">DS031_00615</name>
</gene>
<dbReference type="Proteomes" id="UP000253314">
    <property type="component" value="Unassembled WGS sequence"/>
</dbReference>
<keyword evidence="1" id="KW-1277">Toxin-antitoxin system</keyword>
<keyword evidence="6" id="KW-1185">Reference proteome</keyword>
<evidence type="ECO:0000256" key="2">
    <source>
        <dbReference type="ARBA" id="ARBA00022722"/>
    </source>
</evidence>
<dbReference type="GO" id="GO:0016787">
    <property type="term" value="F:hydrolase activity"/>
    <property type="evidence" value="ECO:0007669"/>
    <property type="project" value="UniProtKB-KW"/>
</dbReference>
<keyword evidence="2" id="KW-0540">Nuclease</keyword>